<dbReference type="Gene3D" id="2.40.70.10">
    <property type="entry name" value="Acid Proteases"/>
    <property type="match status" value="2"/>
</dbReference>
<dbReference type="PROSITE" id="PS51767">
    <property type="entry name" value="PEPTIDASE_A1"/>
    <property type="match status" value="1"/>
</dbReference>
<keyword evidence="5" id="KW-1185">Reference proteome</keyword>
<dbReference type="Proteomes" id="UP000308267">
    <property type="component" value="Unassembled WGS sequence"/>
</dbReference>
<accession>A0A4V3SAM0</accession>
<dbReference type="AlphaFoldDB" id="A0A4V3SAM0"/>
<dbReference type="EMBL" id="SJOL01011097">
    <property type="protein sequence ID" value="TGZ49544.1"/>
    <property type="molecule type" value="Genomic_DNA"/>
</dbReference>
<dbReference type="PRINTS" id="PR00792">
    <property type="entry name" value="PEPSIN"/>
</dbReference>
<evidence type="ECO:0000256" key="1">
    <source>
        <dbReference type="ARBA" id="ARBA00007447"/>
    </source>
</evidence>
<dbReference type="InterPro" id="IPR021109">
    <property type="entry name" value="Peptidase_aspartic_dom_sf"/>
</dbReference>
<proteinExistence type="inferred from homology"/>
<dbReference type="GO" id="GO:0006508">
    <property type="term" value="P:proteolysis"/>
    <property type="evidence" value="ECO:0007669"/>
    <property type="project" value="InterPro"/>
</dbReference>
<dbReference type="SUPFAM" id="SSF50630">
    <property type="entry name" value="Acid proteases"/>
    <property type="match status" value="1"/>
</dbReference>
<dbReference type="InterPro" id="IPR034164">
    <property type="entry name" value="Pepsin-like_dom"/>
</dbReference>
<comment type="caution">
    <text evidence="4">The sequence shown here is derived from an EMBL/GenBank/DDBJ whole genome shotgun (WGS) entry which is preliminary data.</text>
</comment>
<feature type="domain" description="Peptidase A1" evidence="3">
    <location>
        <begin position="42"/>
        <end position="355"/>
    </location>
</feature>
<protein>
    <recommendedName>
        <fullName evidence="3">Peptidase A1 domain-containing protein</fullName>
    </recommendedName>
</protein>
<dbReference type="OrthoDB" id="771136at2759"/>
<gene>
    <name evidence="4" type="ORF">CRM22_010911</name>
</gene>
<dbReference type="InterPro" id="IPR001461">
    <property type="entry name" value="Aspartic_peptidase_A1"/>
</dbReference>
<dbReference type="Gene3D" id="2.60.40.1960">
    <property type="match status" value="1"/>
</dbReference>
<dbReference type="InterPro" id="IPR033121">
    <property type="entry name" value="PEPTIDASE_A1"/>
</dbReference>
<dbReference type="PANTHER" id="PTHR47966:SF51">
    <property type="entry name" value="BETA-SITE APP-CLEAVING ENZYME, ISOFORM A-RELATED"/>
    <property type="match status" value="1"/>
</dbReference>
<evidence type="ECO:0000313" key="5">
    <source>
        <dbReference type="Proteomes" id="UP000308267"/>
    </source>
</evidence>
<evidence type="ECO:0000313" key="4">
    <source>
        <dbReference type="EMBL" id="TGZ49544.1"/>
    </source>
</evidence>
<dbReference type="GO" id="GO:0004190">
    <property type="term" value="F:aspartic-type endopeptidase activity"/>
    <property type="evidence" value="ECO:0007669"/>
    <property type="project" value="InterPro"/>
</dbReference>
<name>A0A4V3SAM0_OPIFE</name>
<sequence length="359" mass="41005">MNRRQNDKRTTVLIILILLIQRPHVRCNVFSVDLLSDEVGNPIGQVFVGVQQFRILFDTGGFTRWLPSSASEDDNFEGKIRYDVKSLTRTSLGRGYVTSYGEDSHEGNVVADNLLIEEHCIPSFIFVEMMKIAGSVDKREGYDGVFGMKRPEKSHVAWEFFGTTLIDHLVNADIVEGGVFTFRFCGQPGVRGVSWFERGDLVFGGVRADHHYEPIVYLPVWESKQWIVYVDRIAYGNIILCTACRVIVDSGSPVTYAPKRSTRILLKHSVVEEYANGILHIEPQNLPHVREINVTLRSQIFTLPPKELIRYKSEVHVFGIQLEPNVQKKEWVFGISFLRHFLTIFNQQRNQLGFALVNC</sequence>
<comment type="similarity">
    <text evidence="1">Belongs to the peptidase A1 family.</text>
</comment>
<dbReference type="CDD" id="cd05471">
    <property type="entry name" value="pepsin_like"/>
    <property type="match status" value="1"/>
</dbReference>
<evidence type="ECO:0000259" key="3">
    <source>
        <dbReference type="PROSITE" id="PS51767"/>
    </source>
</evidence>
<dbReference type="Pfam" id="PF00026">
    <property type="entry name" value="Asp"/>
    <property type="match status" value="1"/>
</dbReference>
<dbReference type="PANTHER" id="PTHR47966">
    <property type="entry name" value="BETA-SITE APP-CLEAVING ENZYME, ISOFORM A-RELATED"/>
    <property type="match status" value="1"/>
</dbReference>
<feature type="chain" id="PRO_5020638041" description="Peptidase A1 domain-containing protein" evidence="2">
    <location>
        <begin position="28"/>
        <end position="359"/>
    </location>
</feature>
<dbReference type="STRING" id="147828.A0A4V3SAM0"/>
<evidence type="ECO:0000256" key="2">
    <source>
        <dbReference type="SAM" id="SignalP"/>
    </source>
</evidence>
<feature type="signal peptide" evidence="2">
    <location>
        <begin position="1"/>
        <end position="27"/>
    </location>
</feature>
<keyword evidence="2" id="KW-0732">Signal</keyword>
<organism evidence="4 5">
    <name type="scientific">Opisthorchis felineus</name>
    <dbReference type="NCBI Taxonomy" id="147828"/>
    <lineage>
        <taxon>Eukaryota</taxon>
        <taxon>Metazoa</taxon>
        <taxon>Spiralia</taxon>
        <taxon>Lophotrochozoa</taxon>
        <taxon>Platyhelminthes</taxon>
        <taxon>Trematoda</taxon>
        <taxon>Digenea</taxon>
        <taxon>Opisthorchiida</taxon>
        <taxon>Opisthorchiata</taxon>
        <taxon>Opisthorchiidae</taxon>
        <taxon>Opisthorchis</taxon>
    </lineage>
</organism>
<reference evidence="4 5" key="1">
    <citation type="journal article" date="2019" name="BMC Genomics">
        <title>New insights from Opisthorchis felineus genome: update on genomics of the epidemiologically important liver flukes.</title>
        <authorList>
            <person name="Ershov N.I."/>
            <person name="Mordvinov V.A."/>
            <person name="Prokhortchouk E.B."/>
            <person name="Pakharukova M.Y."/>
            <person name="Gunbin K.V."/>
            <person name="Ustyantsev K."/>
            <person name="Genaev M.A."/>
            <person name="Blinov A.G."/>
            <person name="Mazur A."/>
            <person name="Boulygina E."/>
            <person name="Tsygankova S."/>
            <person name="Khrameeva E."/>
            <person name="Chekanov N."/>
            <person name="Fan G."/>
            <person name="Xiao A."/>
            <person name="Zhang H."/>
            <person name="Xu X."/>
            <person name="Yang H."/>
            <person name="Solovyev V."/>
            <person name="Lee S.M."/>
            <person name="Liu X."/>
            <person name="Afonnikov D.A."/>
            <person name="Skryabin K.G."/>
        </authorList>
    </citation>
    <scope>NUCLEOTIDE SEQUENCE [LARGE SCALE GENOMIC DNA]</scope>
    <source>
        <strain evidence="4">AK-0245</strain>
        <tissue evidence="4">Whole organism</tissue>
    </source>
</reference>